<dbReference type="RefSeq" id="WP_111199522.1">
    <property type="nucleotide sequence ID" value="NZ_QKVK01000007.1"/>
</dbReference>
<organism evidence="12 13">
    <name type="scientific">Aestuariivirga litoralis</name>
    <dbReference type="NCBI Taxonomy" id="2650924"/>
    <lineage>
        <taxon>Bacteria</taxon>
        <taxon>Pseudomonadati</taxon>
        <taxon>Pseudomonadota</taxon>
        <taxon>Alphaproteobacteria</taxon>
        <taxon>Hyphomicrobiales</taxon>
        <taxon>Aestuariivirgaceae</taxon>
        <taxon>Aestuariivirga</taxon>
    </lineage>
</organism>
<gene>
    <name evidence="12" type="ORF">DK847_15690</name>
</gene>
<comment type="catalytic activity">
    <reaction evidence="9">
        <text>protoporphyrin IX + Mg(2+) + ATP + H2O = Mg-protoporphyrin IX + ADP + phosphate + 3 H(+)</text>
        <dbReference type="Rhea" id="RHEA:13961"/>
        <dbReference type="ChEBI" id="CHEBI:15377"/>
        <dbReference type="ChEBI" id="CHEBI:15378"/>
        <dbReference type="ChEBI" id="CHEBI:18420"/>
        <dbReference type="ChEBI" id="CHEBI:30616"/>
        <dbReference type="ChEBI" id="CHEBI:43474"/>
        <dbReference type="ChEBI" id="CHEBI:57306"/>
        <dbReference type="ChEBI" id="CHEBI:60492"/>
        <dbReference type="ChEBI" id="CHEBI:456216"/>
        <dbReference type="EC" id="6.6.1.1"/>
    </reaction>
</comment>
<evidence type="ECO:0000256" key="1">
    <source>
        <dbReference type="ARBA" id="ARBA00010851"/>
    </source>
</evidence>
<proteinExistence type="inferred from homology"/>
<evidence type="ECO:0000256" key="9">
    <source>
        <dbReference type="ARBA" id="ARBA00048693"/>
    </source>
</evidence>
<dbReference type="EC" id="6.6.1.1" evidence="2"/>
<dbReference type="Pfam" id="PF02514">
    <property type="entry name" value="CobN-Mg_chel"/>
    <property type="match status" value="2"/>
</dbReference>
<dbReference type="InterPro" id="IPR011771">
    <property type="entry name" value="BchH"/>
</dbReference>
<dbReference type="Proteomes" id="UP000248795">
    <property type="component" value="Unassembled WGS sequence"/>
</dbReference>
<dbReference type="GO" id="GO:0005524">
    <property type="term" value="F:ATP binding"/>
    <property type="evidence" value="ECO:0007669"/>
    <property type="project" value="UniProtKB-KW"/>
</dbReference>
<keyword evidence="13" id="KW-1185">Reference proteome</keyword>
<feature type="domain" description="Magnesium chelatase subunit H N-terminal" evidence="11">
    <location>
        <begin position="13"/>
        <end position="176"/>
    </location>
</feature>
<name>A0A2W2B7R3_9HYPH</name>
<feature type="domain" description="CobN/magnesium chelatase" evidence="10">
    <location>
        <begin position="764"/>
        <end position="1176"/>
    </location>
</feature>
<protein>
    <recommendedName>
        <fullName evidence="2">magnesium chelatase</fullName>
        <ecNumber evidence="2">6.6.1.1</ecNumber>
    </recommendedName>
</protein>
<dbReference type="GO" id="GO:0015979">
    <property type="term" value="P:photosynthesis"/>
    <property type="evidence" value="ECO:0007669"/>
    <property type="project" value="UniProtKB-KW"/>
</dbReference>
<evidence type="ECO:0000256" key="2">
    <source>
        <dbReference type="ARBA" id="ARBA00012825"/>
    </source>
</evidence>
<evidence type="ECO:0000256" key="8">
    <source>
        <dbReference type="ARBA" id="ARBA00023444"/>
    </source>
</evidence>
<comment type="caution">
    <text evidence="12">The sequence shown here is derived from an EMBL/GenBank/DDBJ whole genome shotgun (WGS) entry which is preliminary data.</text>
</comment>
<dbReference type="AlphaFoldDB" id="A0A2W2B7R3"/>
<keyword evidence="4" id="KW-0436">Ligase</keyword>
<dbReference type="Pfam" id="PF11965">
    <property type="entry name" value="DUF3479"/>
    <property type="match status" value="1"/>
</dbReference>
<comment type="similarity">
    <text evidence="1">Belongs to the Mg-chelatase subunit H family.</text>
</comment>
<dbReference type="GO" id="GO:0015995">
    <property type="term" value="P:chlorophyll biosynthetic process"/>
    <property type="evidence" value="ECO:0007669"/>
    <property type="project" value="UniProtKB-KW"/>
</dbReference>
<keyword evidence="7" id="KW-0149">Chlorophyll biosynthesis</keyword>
<keyword evidence="3" id="KW-0602">Photosynthesis</keyword>
<keyword evidence="6" id="KW-0067">ATP-binding</keyword>
<evidence type="ECO:0000256" key="6">
    <source>
        <dbReference type="ARBA" id="ARBA00022840"/>
    </source>
</evidence>
<dbReference type="EMBL" id="QKVK01000007">
    <property type="protein sequence ID" value="PZF76138.1"/>
    <property type="molecule type" value="Genomic_DNA"/>
</dbReference>
<dbReference type="GO" id="GO:0016851">
    <property type="term" value="F:magnesium chelatase activity"/>
    <property type="evidence" value="ECO:0007669"/>
    <property type="project" value="UniProtKB-EC"/>
</dbReference>
<comment type="pathway">
    <text evidence="8">Porphyrin-containing compound metabolism.</text>
</comment>
<sequence>MPKHTTADRAKAHVVIVTLDNHITGAVARVNAQLARQVPGLTLSVHAASNWGANPEMLAACIEDIGKGDIVIATMLFMEDHIQAVMPALQARRDACDAMVCFMSAGEVIKLTRMGRFSMNGSQGTIVNLLKKLRGAKTNKDTEKATAGEKQLAMLKRLPKILRFIPGSAQDVRAYFLAMQYWLAGSEENIGQLVRFLISKFADGPRKGLRGIAYREPQTYPEVGVYHPRLAHRMSETADDLPSPPTVRKGTVGLLLMRSYVLSGDTAHYDGVIAAFESRGLKVIPAFATGLDQRPAIERFFMRNGRPAIDALVSLSGFSLVGGPAYNDARAAEDMLVKLDVPYLAAQPVEFQTLEEWEESERGLHPIETTMMIAIPELDGAAGGVVFGGRSVVDQGERGMRVQAERASMLAARVARQVALRQAAKAERKIAIVLFNFPPNAGAVGTAAFLSVFESLFNTLAAMKADGYDVEVPASVEELQARILKGNAERFGSDANVIHRIAADDHVRRETHLREIEAQWGPAPGRQQADGSSIHVLGERFGNVLVGIQPAFGYEGDPMRLLFEKSFTPTHAFSAFYRYLREDFGAHAVLHFGTHGALEFMPGKQSGLSAQCWPDRLIGDLPNLYLYAANNPSEGTIAKRRAGATLVSYLTPPLAQAGLYRGLADLKASIGRWRSLEPAASERHDLALLIQAQAATVDLATAEPAWNDPETQVHALQQQVLELEYTLIPHGLHVVGQAMDADARRETLASVAEAGTATDLAEMDRLLSEDHEIEGLLKALDARFIRPVPGGDLLRSPNILPTGRNLHGFDPFRIPSAFAVKDGARQAQLLLDTHVASGKPLPETVALVLWGTDNLKSEGGPIAQALALLGAAPRFDSFGRLCGASLLPLEELGRPRVDVMLTLSGIFRDLLPLQTRMLAEACWLAASADEPESRNFIRKHALAHMAATGCDLETAALRVFSNADGAYGSNVNMLVDSGRWEDEDELGDLFAKRKSFAHGRSGQVAQQSQLMAAVLSGVDLAYQNLESVELGVTTIDHYFDSLGGISRAAEKQRGSAVPVYIGDQTRGAGVVRTLADQVALESRTRVLNPKWYEGMLKHGHEGVRHIECHLTNTVGWSATTGQVAPWVYQQFTQTYVLDERMRDRLASLNPKAAMKVVNRLLEAQRRDFWSPDAETLAALERAGEELEDRLEGIGVEVAA</sequence>
<evidence type="ECO:0000259" key="11">
    <source>
        <dbReference type="Pfam" id="PF11965"/>
    </source>
</evidence>
<evidence type="ECO:0000256" key="4">
    <source>
        <dbReference type="ARBA" id="ARBA00022598"/>
    </source>
</evidence>
<evidence type="ECO:0000256" key="5">
    <source>
        <dbReference type="ARBA" id="ARBA00022741"/>
    </source>
</evidence>
<dbReference type="InterPro" id="IPR003672">
    <property type="entry name" value="CobN/Mg_chltase"/>
</dbReference>
<evidence type="ECO:0000256" key="7">
    <source>
        <dbReference type="ARBA" id="ARBA00023171"/>
    </source>
</evidence>
<dbReference type="InterPro" id="IPR022571">
    <property type="entry name" value="Mg_chelatase_H_N"/>
</dbReference>
<dbReference type="NCBIfam" id="TIGR02025">
    <property type="entry name" value="BchH"/>
    <property type="match status" value="1"/>
</dbReference>
<feature type="domain" description="CobN/magnesium chelatase" evidence="10">
    <location>
        <begin position="180"/>
        <end position="756"/>
    </location>
</feature>
<dbReference type="NCBIfam" id="NF009942">
    <property type="entry name" value="PRK13405.1"/>
    <property type="match status" value="1"/>
</dbReference>
<reference evidence="13" key="1">
    <citation type="submission" date="2018-06" db="EMBL/GenBank/DDBJ databases">
        <title>Aestuariibacter litoralis strain KCTC 52945T.</title>
        <authorList>
            <person name="Li X."/>
            <person name="Salam N."/>
            <person name="Li J.-L."/>
            <person name="Chen Y.-M."/>
            <person name="Yang Z.-W."/>
            <person name="Zhang L.-Y."/>
            <person name="Han M.-X."/>
            <person name="Xiao M."/>
            <person name="Li W.-J."/>
        </authorList>
    </citation>
    <scope>NUCLEOTIDE SEQUENCE [LARGE SCALE GENOMIC DNA]</scope>
    <source>
        <strain evidence="13">KCTC 52945</strain>
    </source>
</reference>
<evidence type="ECO:0000256" key="3">
    <source>
        <dbReference type="ARBA" id="ARBA00022531"/>
    </source>
</evidence>
<dbReference type="CDD" id="cd10150">
    <property type="entry name" value="CobN_like"/>
    <property type="match status" value="1"/>
</dbReference>
<keyword evidence="5" id="KW-0547">Nucleotide-binding</keyword>
<dbReference type="PANTHER" id="PTHR44119:SF1">
    <property type="entry name" value="MAGNESIUM-CHELATASE SUBUNIT CHLH, CHLOROPLASTIC"/>
    <property type="match status" value="1"/>
</dbReference>
<dbReference type="PANTHER" id="PTHR44119">
    <property type="entry name" value="MAGNESIUM-CHELATASE SUBUNIT CHLH, CHLOROPLASTIC"/>
    <property type="match status" value="1"/>
</dbReference>
<accession>A0A2W2B7R3</accession>
<evidence type="ECO:0000259" key="10">
    <source>
        <dbReference type="Pfam" id="PF02514"/>
    </source>
</evidence>
<evidence type="ECO:0000313" key="13">
    <source>
        <dbReference type="Proteomes" id="UP000248795"/>
    </source>
</evidence>
<evidence type="ECO:0000313" key="12">
    <source>
        <dbReference type="EMBL" id="PZF76138.1"/>
    </source>
</evidence>